<dbReference type="NCBIfam" id="TIGR01509">
    <property type="entry name" value="HAD-SF-IA-v3"/>
    <property type="match status" value="1"/>
</dbReference>
<evidence type="ECO:0000256" key="1">
    <source>
        <dbReference type="ARBA" id="ARBA00001946"/>
    </source>
</evidence>
<dbReference type="Proteomes" id="UP000639973">
    <property type="component" value="Unassembled WGS sequence"/>
</dbReference>
<evidence type="ECO:0000313" key="6">
    <source>
        <dbReference type="Proteomes" id="UP000639973"/>
    </source>
</evidence>
<dbReference type="Pfam" id="PF00702">
    <property type="entry name" value="Hydrolase"/>
    <property type="match status" value="1"/>
</dbReference>
<dbReference type="Gene3D" id="1.10.150.520">
    <property type="match status" value="1"/>
</dbReference>
<keyword evidence="4" id="KW-0460">Magnesium</keyword>
<comment type="caution">
    <text evidence="5">The sequence shown here is derived from an EMBL/GenBank/DDBJ whole genome shotgun (WGS) entry which is preliminary data.</text>
</comment>
<reference evidence="6" key="1">
    <citation type="journal article" date="2019" name="Int. J. Syst. Evol. Microbiol.">
        <title>The Global Catalogue of Microorganisms (GCM) 10K type strain sequencing project: providing services to taxonomists for standard genome sequencing and annotation.</title>
        <authorList>
            <consortium name="The Broad Institute Genomics Platform"/>
            <consortium name="The Broad Institute Genome Sequencing Center for Infectious Disease"/>
            <person name="Wu L."/>
            <person name="Ma J."/>
        </authorList>
    </citation>
    <scope>NUCLEOTIDE SEQUENCE [LARGE SCALE GENOMIC DNA]</scope>
    <source>
        <strain evidence="6">JCM 15442</strain>
    </source>
</reference>
<protein>
    <recommendedName>
        <fullName evidence="7">Hydrolase of the HAD superfamily</fullName>
    </recommendedName>
</protein>
<proteinExistence type="predicted"/>
<gene>
    <name evidence="5" type="ORF">GCM10010840_10250</name>
</gene>
<dbReference type="SFLD" id="SFLDS00003">
    <property type="entry name" value="Haloacid_Dehalogenase"/>
    <property type="match status" value="1"/>
</dbReference>
<dbReference type="SFLD" id="SFLDG01129">
    <property type="entry name" value="C1.5:_HAD__Beta-PGM__Phosphata"/>
    <property type="match status" value="1"/>
</dbReference>
<evidence type="ECO:0000256" key="4">
    <source>
        <dbReference type="ARBA" id="ARBA00022842"/>
    </source>
</evidence>
<dbReference type="EMBL" id="BMOL01000003">
    <property type="protein sequence ID" value="GGL74099.1"/>
    <property type="molecule type" value="Genomic_DNA"/>
</dbReference>
<dbReference type="InterPro" id="IPR006439">
    <property type="entry name" value="HAD-SF_hydro_IA"/>
</dbReference>
<evidence type="ECO:0000256" key="2">
    <source>
        <dbReference type="ARBA" id="ARBA00022723"/>
    </source>
</evidence>
<evidence type="ECO:0008006" key="7">
    <source>
        <dbReference type="Google" id="ProtNLM"/>
    </source>
</evidence>
<dbReference type="InterPro" id="IPR036412">
    <property type="entry name" value="HAD-like_sf"/>
</dbReference>
<organism evidence="5 6">
    <name type="scientific">Deinococcus aerolatus</name>
    <dbReference type="NCBI Taxonomy" id="522487"/>
    <lineage>
        <taxon>Bacteria</taxon>
        <taxon>Thermotogati</taxon>
        <taxon>Deinococcota</taxon>
        <taxon>Deinococci</taxon>
        <taxon>Deinococcales</taxon>
        <taxon>Deinococcaceae</taxon>
        <taxon>Deinococcus</taxon>
    </lineage>
</organism>
<comment type="cofactor">
    <cofactor evidence="1">
        <name>Mg(2+)</name>
        <dbReference type="ChEBI" id="CHEBI:18420"/>
    </cofactor>
</comment>
<accession>A0ABQ2G3R3</accession>
<dbReference type="SUPFAM" id="SSF56784">
    <property type="entry name" value="HAD-like"/>
    <property type="match status" value="1"/>
</dbReference>
<evidence type="ECO:0000313" key="5">
    <source>
        <dbReference type="EMBL" id="GGL74099.1"/>
    </source>
</evidence>
<dbReference type="Gene3D" id="3.40.50.1000">
    <property type="entry name" value="HAD superfamily/HAD-like"/>
    <property type="match status" value="1"/>
</dbReference>
<keyword evidence="2" id="KW-0479">Metal-binding</keyword>
<keyword evidence="6" id="KW-1185">Reference proteome</keyword>
<dbReference type="RefSeq" id="WP_188969651.1">
    <property type="nucleotide sequence ID" value="NZ_BMOL01000003.1"/>
</dbReference>
<dbReference type="InterPro" id="IPR051400">
    <property type="entry name" value="HAD-like_hydrolase"/>
</dbReference>
<evidence type="ECO:0000256" key="3">
    <source>
        <dbReference type="ARBA" id="ARBA00022801"/>
    </source>
</evidence>
<dbReference type="InterPro" id="IPR023214">
    <property type="entry name" value="HAD_sf"/>
</dbReference>
<name>A0ABQ2G3R3_9DEIO</name>
<dbReference type="PANTHER" id="PTHR46470">
    <property type="entry name" value="N-ACYLNEURAMINATE-9-PHOSPHATASE"/>
    <property type="match status" value="1"/>
</dbReference>
<dbReference type="NCBIfam" id="TIGR01549">
    <property type="entry name" value="HAD-SF-IA-v1"/>
    <property type="match status" value="1"/>
</dbReference>
<dbReference type="PANTHER" id="PTHR46470:SF2">
    <property type="entry name" value="GLYCERALDEHYDE 3-PHOSPHATE PHOSPHATASE"/>
    <property type="match status" value="1"/>
</dbReference>
<keyword evidence="3" id="KW-0378">Hydrolase</keyword>
<sequence>MKAVLFDLDGTLHDRNATVLRWLEGHTRRFTLPAAYAARFVALDDFGYRPKAEVMPLLVQEFRLAYSAQTLLGDFTAHFMVAPVVMVHAHAVLRQLRERGVRIGVVTNGWPEMQSACLNRCRLSERVDDVVISKAVGLSKPDPAIYRLALERLNVSAADTWFVGDSPRNDITGPQTVGLRTAFLPTGHALTGETPDAVLEDLRAVLTLN</sequence>